<dbReference type="CDD" id="cd04301">
    <property type="entry name" value="NAT_SF"/>
    <property type="match status" value="1"/>
</dbReference>
<evidence type="ECO:0000313" key="3">
    <source>
        <dbReference type="Proteomes" id="UP000323257"/>
    </source>
</evidence>
<name>A0A5S5CDB4_9BACL</name>
<gene>
    <name evidence="2" type="ORF">BCM02_103290</name>
</gene>
<evidence type="ECO:0000259" key="1">
    <source>
        <dbReference type="PROSITE" id="PS51186"/>
    </source>
</evidence>
<feature type="domain" description="N-acetyltransferase" evidence="1">
    <location>
        <begin position="40"/>
        <end position="195"/>
    </location>
</feature>
<dbReference type="PROSITE" id="PS51186">
    <property type="entry name" value="GNAT"/>
    <property type="match status" value="1"/>
</dbReference>
<dbReference type="InterPro" id="IPR000182">
    <property type="entry name" value="GNAT_dom"/>
</dbReference>
<dbReference type="InterPro" id="IPR038764">
    <property type="entry name" value="GNAT_N_AcTrfase_prd"/>
</dbReference>
<dbReference type="PANTHER" id="PTHR41700">
    <property type="entry name" value="GCN5-RELATED N-ACETYLTRANSFERASE"/>
    <property type="match status" value="1"/>
</dbReference>
<protein>
    <submittedName>
        <fullName evidence="2">Putative GNAT superfamily acetyltransferase</fullName>
    </submittedName>
</protein>
<dbReference type="Proteomes" id="UP000323257">
    <property type="component" value="Unassembled WGS sequence"/>
</dbReference>
<keyword evidence="2" id="KW-0808">Transferase</keyword>
<dbReference type="AlphaFoldDB" id="A0A5S5CDB4"/>
<dbReference type="GO" id="GO:0016747">
    <property type="term" value="F:acyltransferase activity, transferring groups other than amino-acyl groups"/>
    <property type="evidence" value="ECO:0007669"/>
    <property type="project" value="InterPro"/>
</dbReference>
<comment type="caution">
    <text evidence="2">The sequence shown here is derived from an EMBL/GenBank/DDBJ whole genome shotgun (WGS) entry which is preliminary data.</text>
</comment>
<dbReference type="Pfam" id="PF00583">
    <property type="entry name" value="Acetyltransf_1"/>
    <property type="match status" value="1"/>
</dbReference>
<reference evidence="2 3" key="1">
    <citation type="submission" date="2019-07" db="EMBL/GenBank/DDBJ databases">
        <title>Genomic Encyclopedia of Type Strains, Phase III (KMG-III): the genomes of soil and plant-associated and newly described type strains.</title>
        <authorList>
            <person name="Whitman W."/>
        </authorList>
    </citation>
    <scope>NUCLEOTIDE SEQUENCE [LARGE SCALE GENOMIC DNA]</scope>
    <source>
        <strain evidence="2 3">BL24</strain>
    </source>
</reference>
<dbReference type="Gene3D" id="3.40.630.30">
    <property type="match status" value="1"/>
</dbReference>
<dbReference type="OrthoDB" id="9797990at2"/>
<evidence type="ECO:0000313" key="2">
    <source>
        <dbReference type="EMBL" id="TYP76628.1"/>
    </source>
</evidence>
<dbReference type="InterPro" id="IPR016181">
    <property type="entry name" value="Acyl_CoA_acyltransferase"/>
</dbReference>
<keyword evidence="3" id="KW-1185">Reference proteome</keyword>
<dbReference type="SUPFAM" id="SSF55729">
    <property type="entry name" value="Acyl-CoA N-acyltransferases (Nat)"/>
    <property type="match status" value="1"/>
</dbReference>
<sequence length="306" mass="34174">MIIGADAEPIAASPVTLSLHERSREEEGNKMTSVKADENIRYDVVTDVGELREIVGLQHMVWGPDPVTSMQQMRAAILHGGSVIGAFCEEAIVGFCYGFVGYDGKEPYVGSHMMGIHPDYRDRGVGMRLKLEQRRWAMQAGYGKIVWTFDPFESRNGYLNVCKLGGTVSAYIPEFYGLDAAGSPTDRFLMEWVLSSDRVVRAISGQTKKTDDAANYPSLLSVAYAGESVTDMRDSALPTLVSKPHGLRLPVPRNAAKLKRLQPEIFRAWQRRFRELATDCFANGYRVVSCHRSIPEVQDYVLEWEG</sequence>
<proteinExistence type="predicted"/>
<accession>A0A5S5CDB4</accession>
<dbReference type="PANTHER" id="PTHR41700:SF1">
    <property type="entry name" value="N-ACETYLTRANSFERASE DOMAIN-CONTAINING PROTEIN"/>
    <property type="match status" value="1"/>
</dbReference>
<organism evidence="2 3">
    <name type="scientific">Paenibacillus methanolicus</name>
    <dbReference type="NCBI Taxonomy" id="582686"/>
    <lineage>
        <taxon>Bacteria</taxon>
        <taxon>Bacillati</taxon>
        <taxon>Bacillota</taxon>
        <taxon>Bacilli</taxon>
        <taxon>Bacillales</taxon>
        <taxon>Paenibacillaceae</taxon>
        <taxon>Paenibacillus</taxon>
    </lineage>
</organism>
<dbReference type="EMBL" id="VNHS01000003">
    <property type="protein sequence ID" value="TYP76628.1"/>
    <property type="molecule type" value="Genomic_DNA"/>
</dbReference>